<evidence type="ECO:0000313" key="10">
    <source>
        <dbReference type="Proteomes" id="UP000175829"/>
    </source>
</evidence>
<comment type="subcellular location">
    <subcellularLocation>
        <location evidence="1">Membrane</location>
        <topology evidence="1">Multi-pass membrane protein</topology>
    </subcellularLocation>
</comment>
<dbReference type="SUPFAM" id="SSF144091">
    <property type="entry name" value="Rhomboid-like"/>
    <property type="match status" value="1"/>
</dbReference>
<dbReference type="RefSeq" id="WP_019359382.1">
    <property type="nucleotide sequence ID" value="NZ_LJGV01000022.1"/>
</dbReference>
<evidence type="ECO:0000259" key="8">
    <source>
        <dbReference type="Pfam" id="PF01694"/>
    </source>
</evidence>
<sequence>MDGTGHADTRHTDRSAEPRPRVTYALIGCCCLVFLAGPASGLLPSHGTGQALEEVRAACFRRWGVVPSTLFSGALRPLATPLTALFLHANWLHLLGNLLFLFVFGGSVERRMGPLRFLLFYLSTGYAAMLCYAAAHPVSDETLVGASGAISAVLGAFLCLHPRTRVTSVFPFLFFLPLRFPAWAVLLFWLTLQWLAARQQADGPGVAYLAHVAGFTLGFLSAWLHHHRATVAGPTPASEGETPP</sequence>
<feature type="transmembrane region" description="Helical" evidence="7">
    <location>
        <begin position="22"/>
        <end position="43"/>
    </location>
</feature>
<keyword evidence="4 7" id="KW-0812">Transmembrane</keyword>
<accession>A0A1E7K2D4</accession>
<comment type="caution">
    <text evidence="9">The sequence shown here is derived from an EMBL/GenBank/DDBJ whole genome shotgun (WGS) entry which is preliminary data.</text>
</comment>
<evidence type="ECO:0000256" key="5">
    <source>
        <dbReference type="ARBA" id="ARBA00022989"/>
    </source>
</evidence>
<dbReference type="Pfam" id="PF01694">
    <property type="entry name" value="Rhomboid"/>
    <property type="match status" value="1"/>
</dbReference>
<evidence type="ECO:0000256" key="2">
    <source>
        <dbReference type="ARBA" id="ARBA00022475"/>
    </source>
</evidence>
<protein>
    <recommendedName>
        <fullName evidence="8">Peptidase S54 rhomboid domain-containing protein</fullName>
    </recommendedName>
</protein>
<feature type="transmembrane region" description="Helical" evidence="7">
    <location>
        <begin position="206"/>
        <end position="224"/>
    </location>
</feature>
<evidence type="ECO:0000256" key="3">
    <source>
        <dbReference type="ARBA" id="ARBA00022519"/>
    </source>
</evidence>
<feature type="transmembrane region" description="Helical" evidence="7">
    <location>
        <begin position="117"/>
        <end position="136"/>
    </location>
</feature>
<name>A0A1E7K2D4_9ACTN</name>
<keyword evidence="5 7" id="KW-1133">Transmembrane helix</keyword>
<organism evidence="9 10">
    <name type="scientific">Streptomyces qinglanensis</name>
    <dbReference type="NCBI Taxonomy" id="943816"/>
    <lineage>
        <taxon>Bacteria</taxon>
        <taxon>Bacillati</taxon>
        <taxon>Actinomycetota</taxon>
        <taxon>Actinomycetes</taxon>
        <taxon>Kitasatosporales</taxon>
        <taxon>Streptomycetaceae</taxon>
        <taxon>Streptomyces</taxon>
    </lineage>
</organism>
<keyword evidence="3" id="KW-0997">Cell inner membrane</keyword>
<evidence type="ECO:0000313" key="9">
    <source>
        <dbReference type="EMBL" id="OEU98097.1"/>
    </source>
</evidence>
<feature type="transmembrane region" description="Helical" evidence="7">
    <location>
        <begin position="142"/>
        <end position="160"/>
    </location>
</feature>
<evidence type="ECO:0000256" key="6">
    <source>
        <dbReference type="ARBA" id="ARBA00023136"/>
    </source>
</evidence>
<dbReference type="Proteomes" id="UP000175829">
    <property type="component" value="Unassembled WGS sequence"/>
</dbReference>
<dbReference type="InterPro" id="IPR035952">
    <property type="entry name" value="Rhomboid-like_sf"/>
</dbReference>
<dbReference type="PANTHER" id="PTHR43066">
    <property type="entry name" value="RHOMBOID-RELATED PROTEIN"/>
    <property type="match status" value="1"/>
</dbReference>
<reference evidence="9 10" key="1">
    <citation type="journal article" date="2016" name="Front. Microbiol.">
        <title>Comparative Genomics Analysis of Streptomyces Species Reveals Their Adaptation to the Marine Environment and Their Diversity at the Genomic Level.</title>
        <authorList>
            <person name="Tian X."/>
            <person name="Zhang Z."/>
            <person name="Yang T."/>
            <person name="Chen M."/>
            <person name="Li J."/>
            <person name="Chen F."/>
            <person name="Yang J."/>
            <person name="Li W."/>
            <person name="Zhang B."/>
            <person name="Zhang Z."/>
            <person name="Wu J."/>
            <person name="Zhang C."/>
            <person name="Long L."/>
            <person name="Xiao J."/>
        </authorList>
    </citation>
    <scope>NUCLEOTIDE SEQUENCE [LARGE SCALE GENOMIC DNA]</scope>
    <source>
        <strain evidence="9 10">SCSIO M10379</strain>
    </source>
</reference>
<dbReference type="GO" id="GO:0016020">
    <property type="term" value="C:membrane"/>
    <property type="evidence" value="ECO:0007669"/>
    <property type="project" value="UniProtKB-SubCell"/>
</dbReference>
<dbReference type="GO" id="GO:0004252">
    <property type="term" value="F:serine-type endopeptidase activity"/>
    <property type="evidence" value="ECO:0007669"/>
    <property type="project" value="InterPro"/>
</dbReference>
<keyword evidence="6 7" id="KW-0472">Membrane</keyword>
<dbReference type="EMBL" id="LJGV01000022">
    <property type="protein sequence ID" value="OEU98097.1"/>
    <property type="molecule type" value="Genomic_DNA"/>
</dbReference>
<evidence type="ECO:0000256" key="1">
    <source>
        <dbReference type="ARBA" id="ARBA00004141"/>
    </source>
</evidence>
<dbReference type="InterPro" id="IPR022764">
    <property type="entry name" value="Peptidase_S54_rhomboid_dom"/>
</dbReference>
<proteinExistence type="predicted"/>
<gene>
    <name evidence="9" type="ORF">AN217_09950</name>
</gene>
<evidence type="ECO:0000256" key="7">
    <source>
        <dbReference type="SAM" id="Phobius"/>
    </source>
</evidence>
<feature type="transmembrane region" description="Helical" evidence="7">
    <location>
        <begin position="172"/>
        <end position="194"/>
    </location>
</feature>
<dbReference type="AlphaFoldDB" id="A0A1E7K2D4"/>
<dbReference type="Gene3D" id="1.20.1540.10">
    <property type="entry name" value="Rhomboid-like"/>
    <property type="match status" value="1"/>
</dbReference>
<evidence type="ECO:0000256" key="4">
    <source>
        <dbReference type="ARBA" id="ARBA00022692"/>
    </source>
</evidence>
<dbReference type="PATRIC" id="fig|943816.4.peg.1396"/>
<dbReference type="PANTHER" id="PTHR43066:SF26">
    <property type="entry name" value="RHOMBOID PROTEASE GLPG"/>
    <property type="match status" value="1"/>
</dbReference>
<feature type="domain" description="Peptidase S54 rhomboid" evidence="8">
    <location>
        <begin position="82"/>
        <end position="226"/>
    </location>
</feature>
<feature type="transmembrane region" description="Helical" evidence="7">
    <location>
        <begin position="85"/>
        <end position="105"/>
    </location>
</feature>
<keyword evidence="2" id="KW-1003">Cell membrane</keyword>